<dbReference type="Proteomes" id="UP000014760">
    <property type="component" value="Unassembled WGS sequence"/>
</dbReference>
<evidence type="ECO:0000313" key="3">
    <source>
        <dbReference type="EnsemblMetazoa" id="CapteP186754"/>
    </source>
</evidence>
<sequence length="125" mass="14788">MLEPMKGYVGDYGEKMDEEKDLDEEKDPEMKPLLDRGIDLSNDPFTRFTPIDMRNMTWSEIYWTLFPNGYKAELKKSMKIGVPMNWHFIVYWAFIPDTIKSESLRVIGMPQLIRRRNNVTSTFSI</sequence>
<dbReference type="AlphaFoldDB" id="R7VM77"/>
<evidence type="ECO:0000256" key="1">
    <source>
        <dbReference type="SAM" id="MobiDB-lite"/>
    </source>
</evidence>
<keyword evidence="4" id="KW-1185">Reference proteome</keyword>
<reference evidence="2 4" key="2">
    <citation type="journal article" date="2013" name="Nature">
        <title>Insights into bilaterian evolution from three spiralian genomes.</title>
        <authorList>
            <person name="Simakov O."/>
            <person name="Marletaz F."/>
            <person name="Cho S.J."/>
            <person name="Edsinger-Gonzales E."/>
            <person name="Havlak P."/>
            <person name="Hellsten U."/>
            <person name="Kuo D.H."/>
            <person name="Larsson T."/>
            <person name="Lv J."/>
            <person name="Arendt D."/>
            <person name="Savage R."/>
            <person name="Osoegawa K."/>
            <person name="de Jong P."/>
            <person name="Grimwood J."/>
            <person name="Chapman J.A."/>
            <person name="Shapiro H."/>
            <person name="Aerts A."/>
            <person name="Otillar R.P."/>
            <person name="Terry A.Y."/>
            <person name="Boore J.L."/>
            <person name="Grigoriev I.V."/>
            <person name="Lindberg D.R."/>
            <person name="Seaver E.C."/>
            <person name="Weisblat D.A."/>
            <person name="Putnam N.H."/>
            <person name="Rokhsar D.S."/>
        </authorList>
    </citation>
    <scope>NUCLEOTIDE SEQUENCE</scope>
    <source>
        <strain evidence="2 4">I ESC-2004</strain>
    </source>
</reference>
<dbReference type="EnsemblMetazoa" id="CapteT186754">
    <property type="protein sequence ID" value="CapteP186754"/>
    <property type="gene ID" value="CapteG186754"/>
</dbReference>
<evidence type="ECO:0000313" key="4">
    <source>
        <dbReference type="Proteomes" id="UP000014760"/>
    </source>
</evidence>
<evidence type="ECO:0000313" key="2">
    <source>
        <dbReference type="EMBL" id="ELU18360.1"/>
    </source>
</evidence>
<reference evidence="4" key="1">
    <citation type="submission" date="2012-12" db="EMBL/GenBank/DDBJ databases">
        <authorList>
            <person name="Hellsten U."/>
            <person name="Grimwood J."/>
            <person name="Chapman J.A."/>
            <person name="Shapiro H."/>
            <person name="Aerts A."/>
            <person name="Otillar R.P."/>
            <person name="Terry A.Y."/>
            <person name="Boore J.L."/>
            <person name="Simakov O."/>
            <person name="Marletaz F."/>
            <person name="Cho S.-J."/>
            <person name="Edsinger-Gonzales E."/>
            <person name="Havlak P."/>
            <person name="Kuo D.-H."/>
            <person name="Larsson T."/>
            <person name="Lv J."/>
            <person name="Arendt D."/>
            <person name="Savage R."/>
            <person name="Osoegawa K."/>
            <person name="de Jong P."/>
            <person name="Lindberg D.R."/>
            <person name="Seaver E.C."/>
            <person name="Weisblat D.A."/>
            <person name="Putnam N.H."/>
            <person name="Grigoriev I.V."/>
            <person name="Rokhsar D.S."/>
        </authorList>
    </citation>
    <scope>NUCLEOTIDE SEQUENCE</scope>
    <source>
        <strain evidence="4">I ESC-2004</strain>
    </source>
</reference>
<dbReference type="EMBL" id="KB291961">
    <property type="protein sequence ID" value="ELU18360.1"/>
    <property type="molecule type" value="Genomic_DNA"/>
</dbReference>
<protein>
    <submittedName>
        <fullName evidence="2 3">Uncharacterized protein</fullName>
    </submittedName>
</protein>
<proteinExistence type="predicted"/>
<name>R7VM77_CAPTE</name>
<organism evidence="2">
    <name type="scientific">Capitella teleta</name>
    <name type="common">Polychaete worm</name>
    <dbReference type="NCBI Taxonomy" id="283909"/>
    <lineage>
        <taxon>Eukaryota</taxon>
        <taxon>Metazoa</taxon>
        <taxon>Spiralia</taxon>
        <taxon>Lophotrochozoa</taxon>
        <taxon>Annelida</taxon>
        <taxon>Polychaeta</taxon>
        <taxon>Sedentaria</taxon>
        <taxon>Scolecida</taxon>
        <taxon>Capitellidae</taxon>
        <taxon>Capitella</taxon>
    </lineage>
</organism>
<accession>R7VM77</accession>
<reference evidence="3" key="3">
    <citation type="submission" date="2015-06" db="UniProtKB">
        <authorList>
            <consortium name="EnsemblMetazoa"/>
        </authorList>
    </citation>
    <scope>IDENTIFICATION</scope>
</reference>
<feature type="region of interest" description="Disordered" evidence="1">
    <location>
        <begin position="1"/>
        <end position="28"/>
    </location>
</feature>
<dbReference type="HOGENOM" id="CLU_1994756_0_0_1"/>
<gene>
    <name evidence="2" type="ORF">CAPTEDRAFT_186754</name>
</gene>
<dbReference type="EMBL" id="AMQN01034941">
    <property type="status" value="NOT_ANNOTATED_CDS"/>
    <property type="molecule type" value="Genomic_DNA"/>
</dbReference>